<dbReference type="SUPFAM" id="SSF81321">
    <property type="entry name" value="Family A G protein-coupled receptor-like"/>
    <property type="match status" value="1"/>
</dbReference>
<keyword evidence="2" id="KW-0297">G-protein coupled receptor</keyword>
<evidence type="ECO:0000313" key="6">
    <source>
        <dbReference type="Proteomes" id="UP000653454"/>
    </source>
</evidence>
<name>A0A8S4G6N1_PLUXY</name>
<sequence>MEDRLVRWYDHIAEVFKDLNQSASEELDADSINHEHLVYPDLDIYLFYPDELYQHIGSKGIILLQLLAYCSSCCNPITYCFMNRKFRQGFITLFRSCKIFRCCVPDKLDNGKPPTPQPSSQDMTACVIRGSHTGRTAVRLWNDLPESIRKAPSRAVFKSLSWRGWKWRNVFSSGSCSGYAATPPAPAPRPAAPAPPRPTTQVLVKISYDEAVDVNPLVLIHRHMESVSRYTIDVRLFVLAWVMFYPDVSVLGSFLGFVPGDLDGIYIAEDGSQSC</sequence>
<dbReference type="PANTHER" id="PTHR24238">
    <property type="entry name" value="G-PROTEIN COUPLED RECEPTOR"/>
    <property type="match status" value="1"/>
</dbReference>
<organism evidence="5 6">
    <name type="scientific">Plutella xylostella</name>
    <name type="common">Diamondback moth</name>
    <name type="synonym">Plutella maculipennis</name>
    <dbReference type="NCBI Taxonomy" id="51655"/>
    <lineage>
        <taxon>Eukaryota</taxon>
        <taxon>Metazoa</taxon>
        <taxon>Ecdysozoa</taxon>
        <taxon>Arthropoda</taxon>
        <taxon>Hexapoda</taxon>
        <taxon>Insecta</taxon>
        <taxon>Pterygota</taxon>
        <taxon>Neoptera</taxon>
        <taxon>Endopterygota</taxon>
        <taxon>Lepidoptera</taxon>
        <taxon>Glossata</taxon>
        <taxon>Ditrysia</taxon>
        <taxon>Yponomeutoidea</taxon>
        <taxon>Plutellidae</taxon>
        <taxon>Plutella</taxon>
    </lineage>
</organism>
<evidence type="ECO:0000256" key="1">
    <source>
        <dbReference type="ARBA" id="ARBA00004141"/>
    </source>
</evidence>
<evidence type="ECO:0000256" key="4">
    <source>
        <dbReference type="ARBA" id="ARBA00023224"/>
    </source>
</evidence>
<keyword evidence="4" id="KW-0807">Transducer</keyword>
<proteinExistence type="predicted"/>
<dbReference type="AlphaFoldDB" id="A0A8S4G6N1"/>
<comment type="subcellular location">
    <subcellularLocation>
        <location evidence="1">Membrane</location>
        <topology evidence="1">Multi-pass membrane protein</topology>
    </subcellularLocation>
</comment>
<reference evidence="5" key="1">
    <citation type="submission" date="2020-11" db="EMBL/GenBank/DDBJ databases">
        <authorList>
            <person name="Whiteford S."/>
        </authorList>
    </citation>
    <scope>NUCLEOTIDE SEQUENCE</scope>
</reference>
<keyword evidence="6" id="KW-1185">Reference proteome</keyword>
<dbReference type="GO" id="GO:0005886">
    <property type="term" value="C:plasma membrane"/>
    <property type="evidence" value="ECO:0007669"/>
    <property type="project" value="TreeGrafter"/>
</dbReference>
<comment type="caution">
    <text evidence="5">The sequence shown here is derived from an EMBL/GenBank/DDBJ whole genome shotgun (WGS) entry which is preliminary data.</text>
</comment>
<dbReference type="GO" id="GO:0008188">
    <property type="term" value="F:neuropeptide receptor activity"/>
    <property type="evidence" value="ECO:0007669"/>
    <property type="project" value="TreeGrafter"/>
</dbReference>
<keyword evidence="3" id="KW-0675">Receptor</keyword>
<evidence type="ECO:0000256" key="2">
    <source>
        <dbReference type="ARBA" id="ARBA00023040"/>
    </source>
</evidence>
<evidence type="ECO:0000313" key="5">
    <source>
        <dbReference type="EMBL" id="CAG9134618.1"/>
    </source>
</evidence>
<evidence type="ECO:0000256" key="3">
    <source>
        <dbReference type="ARBA" id="ARBA00023170"/>
    </source>
</evidence>
<accession>A0A8S4G6N1</accession>
<dbReference type="EMBL" id="CAJHNJ030000082">
    <property type="protein sequence ID" value="CAG9134618.1"/>
    <property type="molecule type" value="Genomic_DNA"/>
</dbReference>
<protein>
    <submittedName>
        <fullName evidence="5">(diamondback moth) hypothetical protein</fullName>
    </submittedName>
</protein>
<dbReference type="Gene3D" id="1.20.1070.10">
    <property type="entry name" value="Rhodopsin 7-helix transmembrane proteins"/>
    <property type="match status" value="1"/>
</dbReference>
<dbReference type="PANTHER" id="PTHR24238:SF46">
    <property type="entry name" value="GASTRIN_CHOLECYSTOKININ TYPE B RECEPTOR"/>
    <property type="match status" value="1"/>
</dbReference>
<gene>
    <name evidence="5" type="ORF">PLXY2_LOCUS12910</name>
</gene>
<dbReference type="Proteomes" id="UP000653454">
    <property type="component" value="Unassembled WGS sequence"/>
</dbReference>